<evidence type="ECO:0000256" key="1">
    <source>
        <dbReference type="SAM" id="MobiDB-lite"/>
    </source>
</evidence>
<name>A0A915IRP6_ROMCU</name>
<organism evidence="2 3">
    <name type="scientific">Romanomermis culicivorax</name>
    <name type="common">Nematode worm</name>
    <dbReference type="NCBI Taxonomy" id="13658"/>
    <lineage>
        <taxon>Eukaryota</taxon>
        <taxon>Metazoa</taxon>
        <taxon>Ecdysozoa</taxon>
        <taxon>Nematoda</taxon>
        <taxon>Enoplea</taxon>
        <taxon>Dorylaimia</taxon>
        <taxon>Mermithida</taxon>
        <taxon>Mermithoidea</taxon>
        <taxon>Mermithidae</taxon>
        <taxon>Romanomermis</taxon>
    </lineage>
</organism>
<protein>
    <submittedName>
        <fullName evidence="3">Uncharacterized protein</fullName>
    </submittedName>
</protein>
<feature type="region of interest" description="Disordered" evidence="1">
    <location>
        <begin position="1"/>
        <end position="36"/>
    </location>
</feature>
<feature type="compositionally biased region" description="Basic and acidic residues" evidence="1">
    <location>
        <begin position="14"/>
        <end position="33"/>
    </location>
</feature>
<proteinExistence type="predicted"/>
<dbReference type="WBParaSite" id="nRc.2.0.1.t16481-RA">
    <property type="protein sequence ID" value="nRc.2.0.1.t16481-RA"/>
    <property type="gene ID" value="nRc.2.0.1.g16481"/>
</dbReference>
<reference evidence="3" key="1">
    <citation type="submission" date="2022-11" db="UniProtKB">
        <authorList>
            <consortium name="WormBaseParasite"/>
        </authorList>
    </citation>
    <scope>IDENTIFICATION</scope>
</reference>
<evidence type="ECO:0000313" key="2">
    <source>
        <dbReference type="Proteomes" id="UP000887565"/>
    </source>
</evidence>
<sequence>MPNNVAVGPQVVEINERDPVDNDRAGPSKKERSPANAFTIHVDESTDISKTKLLLLYTQHFDCLEK</sequence>
<dbReference type="Proteomes" id="UP000887565">
    <property type="component" value="Unplaced"/>
</dbReference>
<evidence type="ECO:0000313" key="3">
    <source>
        <dbReference type="WBParaSite" id="nRc.2.0.1.t16481-RA"/>
    </source>
</evidence>
<accession>A0A915IRP6</accession>
<keyword evidence="2" id="KW-1185">Reference proteome</keyword>
<dbReference type="AlphaFoldDB" id="A0A915IRP6"/>